<dbReference type="Gene3D" id="3.40.50.1700">
    <property type="entry name" value="Glycoside hydrolase family 3 C-terminal domain"/>
    <property type="match status" value="1"/>
</dbReference>
<dbReference type="InterPro" id="IPR026891">
    <property type="entry name" value="Fn3-like"/>
</dbReference>
<keyword evidence="6" id="KW-0326">Glycosidase</keyword>
<dbReference type="InterPro" id="IPR013783">
    <property type="entry name" value="Ig-like_fold"/>
</dbReference>
<dbReference type="Pfam" id="PF00933">
    <property type="entry name" value="Glyco_hydro_3"/>
    <property type="match status" value="1"/>
</dbReference>
<dbReference type="Gene3D" id="2.60.40.10">
    <property type="entry name" value="Immunoglobulins"/>
    <property type="match status" value="1"/>
</dbReference>
<keyword evidence="4" id="KW-0175">Coiled coil</keyword>
<gene>
    <name evidence="6" type="primary">bglX</name>
    <name evidence="6" type="ORF">ERS852476_00152</name>
</gene>
<feature type="coiled-coil region" evidence="4">
    <location>
        <begin position="1"/>
        <end position="28"/>
    </location>
</feature>
<dbReference type="Pfam" id="PF01915">
    <property type="entry name" value="Glyco_hydro_3_C"/>
    <property type="match status" value="1"/>
</dbReference>
<dbReference type="EMBL" id="CYZP01000001">
    <property type="protein sequence ID" value="CUN44916.1"/>
    <property type="molecule type" value="Genomic_DNA"/>
</dbReference>
<dbReference type="InterPro" id="IPR002772">
    <property type="entry name" value="Glyco_hydro_3_C"/>
</dbReference>
<proteinExistence type="inferred from homology"/>
<dbReference type="GO" id="GO:0031222">
    <property type="term" value="P:arabinan catabolic process"/>
    <property type="evidence" value="ECO:0007669"/>
    <property type="project" value="TreeGrafter"/>
</dbReference>
<sequence length="706" mass="78252">MKDHRKERTEARKKAEKLVSQMTLLEKASQLKYDAAPVKRLGVPAYNYWNEALHGVARAGVATMFPQAIAMAAVFDDEEMKKVGDIIATEGRAKYNAYSAKEDRDIYKGLTFWSPNVNIFRDPRWGRGHETYGEDPYLTSRLGVKFVEGIQGDGPVMKAAACAKHYAVHSGPESLRHEFDAQASMKDMWETYLPAFEALVTEADVEAVMGAYNRTNGEPCCAHKYLMEDVLRGKWKFEGHYTSDCWAIRDFHEHHMVTSTPRQSAAMALNAGCDLNCGNTYLHMMGAYQDGLVTEEKITESAVRLLTTRYLLGLFDGSEYDKIPYSVVECKEHIDEALKMARKSCVLLKNDGVLPIDKTKVNTIGVIGPNADSRAALIGNYHGTSSEYITVLEGIREEAGDDVRILYSQGCDLYKDKVENLAWDQDRISEAVITAENSDVVILCVGLDETLEGEEGDTGNSDASGDKVDLHLPKVQEELIEKVTAVGKPTIVVLMAGSAIDLNYAQDNCNGILLAWYPGARGGRAIADLLFGKESPSGKLPVTFYKDLEGMPEFTDYSMKNRTYRYMEKEALYPFGYGLTYSDTCVTEAEVVGEVSAESDIMLKATVKNNGTVDTDEVVQVYIKDLDSPLAVRNYSLCGFKRVSLKAGEEKSVEFTISNKAMNIVDEDGNRYIAGKHFRLFAGVSQPDTRSAELTGHKPAEVEIAL</sequence>
<name>A0A173X195_9FIRM</name>
<dbReference type="SMART" id="SM01217">
    <property type="entry name" value="Fn3_like"/>
    <property type="match status" value="1"/>
</dbReference>
<dbReference type="PRINTS" id="PR00133">
    <property type="entry name" value="GLHYDRLASE3"/>
</dbReference>
<dbReference type="GO" id="GO:0009044">
    <property type="term" value="F:xylan 1,4-beta-xylosidase activity"/>
    <property type="evidence" value="ECO:0007669"/>
    <property type="project" value="InterPro"/>
</dbReference>
<organism evidence="6 7">
    <name type="scientific">Blautia obeum</name>
    <dbReference type="NCBI Taxonomy" id="40520"/>
    <lineage>
        <taxon>Bacteria</taxon>
        <taxon>Bacillati</taxon>
        <taxon>Bacillota</taxon>
        <taxon>Clostridia</taxon>
        <taxon>Lachnospirales</taxon>
        <taxon>Lachnospiraceae</taxon>
        <taxon>Blautia</taxon>
    </lineage>
</organism>
<evidence type="ECO:0000256" key="1">
    <source>
        <dbReference type="ARBA" id="ARBA00005336"/>
    </source>
</evidence>
<feature type="domain" description="Fibronectin type III-like" evidence="5">
    <location>
        <begin position="617"/>
        <end position="686"/>
    </location>
</feature>
<dbReference type="InterPro" id="IPR044993">
    <property type="entry name" value="BXL"/>
</dbReference>
<dbReference type="InterPro" id="IPR017853">
    <property type="entry name" value="GH"/>
</dbReference>
<dbReference type="AlphaFoldDB" id="A0A173X195"/>
<dbReference type="SUPFAM" id="SSF52279">
    <property type="entry name" value="Beta-D-glucan exohydrolase, C-terminal domain"/>
    <property type="match status" value="1"/>
</dbReference>
<accession>A0A173X195</accession>
<evidence type="ECO:0000256" key="3">
    <source>
        <dbReference type="ARBA" id="ARBA00022801"/>
    </source>
</evidence>
<dbReference type="Gene3D" id="3.20.20.300">
    <property type="entry name" value="Glycoside hydrolase, family 3, N-terminal domain"/>
    <property type="match status" value="1"/>
</dbReference>
<dbReference type="EC" id="3.2.1.21" evidence="6"/>
<dbReference type="RefSeq" id="WP_055057238.1">
    <property type="nucleotide sequence ID" value="NZ_CYZP01000001.1"/>
</dbReference>
<dbReference type="GO" id="GO:0045493">
    <property type="term" value="P:xylan catabolic process"/>
    <property type="evidence" value="ECO:0007669"/>
    <property type="project" value="InterPro"/>
</dbReference>
<comment type="similarity">
    <text evidence="1">Belongs to the glycosyl hydrolase 3 family.</text>
</comment>
<dbReference type="InterPro" id="IPR036881">
    <property type="entry name" value="Glyco_hydro_3_C_sf"/>
</dbReference>
<keyword evidence="2" id="KW-0732">Signal</keyword>
<dbReference type="Pfam" id="PF14310">
    <property type="entry name" value="Fn3-like"/>
    <property type="match status" value="1"/>
</dbReference>
<protein>
    <submittedName>
        <fullName evidence="6">Periplasmic beta-glucosidase</fullName>
        <ecNumber evidence="6">3.2.1.21</ecNumber>
    </submittedName>
</protein>
<evidence type="ECO:0000313" key="7">
    <source>
        <dbReference type="Proteomes" id="UP000095645"/>
    </source>
</evidence>
<evidence type="ECO:0000259" key="5">
    <source>
        <dbReference type="SMART" id="SM01217"/>
    </source>
</evidence>
<dbReference type="GO" id="GO:0046556">
    <property type="term" value="F:alpha-L-arabinofuranosidase activity"/>
    <property type="evidence" value="ECO:0007669"/>
    <property type="project" value="TreeGrafter"/>
</dbReference>
<evidence type="ECO:0000313" key="6">
    <source>
        <dbReference type="EMBL" id="CUN44916.1"/>
    </source>
</evidence>
<evidence type="ECO:0000256" key="4">
    <source>
        <dbReference type="SAM" id="Coils"/>
    </source>
</evidence>
<dbReference type="Proteomes" id="UP000095645">
    <property type="component" value="Unassembled WGS sequence"/>
</dbReference>
<dbReference type="SUPFAM" id="SSF51445">
    <property type="entry name" value="(Trans)glycosidases"/>
    <property type="match status" value="1"/>
</dbReference>
<reference evidence="6 7" key="1">
    <citation type="submission" date="2015-09" db="EMBL/GenBank/DDBJ databases">
        <authorList>
            <consortium name="Pathogen Informatics"/>
        </authorList>
    </citation>
    <scope>NUCLEOTIDE SEQUENCE [LARGE SCALE GENOMIC DNA]</scope>
    <source>
        <strain evidence="6 7">2789STDY5834861</strain>
    </source>
</reference>
<evidence type="ECO:0000256" key="2">
    <source>
        <dbReference type="ARBA" id="ARBA00022729"/>
    </source>
</evidence>
<dbReference type="InterPro" id="IPR036962">
    <property type="entry name" value="Glyco_hydro_3_N_sf"/>
</dbReference>
<dbReference type="PANTHER" id="PTHR42721">
    <property type="entry name" value="SUGAR HYDROLASE-RELATED"/>
    <property type="match status" value="1"/>
</dbReference>
<dbReference type="GO" id="GO:0008422">
    <property type="term" value="F:beta-glucosidase activity"/>
    <property type="evidence" value="ECO:0007669"/>
    <property type="project" value="UniProtKB-EC"/>
</dbReference>
<dbReference type="PANTHER" id="PTHR42721:SF3">
    <property type="entry name" value="BETA-D-XYLOSIDASE 5-RELATED"/>
    <property type="match status" value="1"/>
</dbReference>
<keyword evidence="3 6" id="KW-0378">Hydrolase</keyword>
<dbReference type="InterPro" id="IPR001764">
    <property type="entry name" value="Glyco_hydro_3_N"/>
</dbReference>